<evidence type="ECO:0000313" key="2">
    <source>
        <dbReference type="EMBL" id="OGF24989.1"/>
    </source>
</evidence>
<organism evidence="2 3">
    <name type="scientific">Candidatus Falkowbacteria bacterium RIFOXYA2_FULL_47_19</name>
    <dbReference type="NCBI Taxonomy" id="1797994"/>
    <lineage>
        <taxon>Bacteria</taxon>
        <taxon>Candidatus Falkowiibacteriota</taxon>
    </lineage>
</organism>
<keyword evidence="1" id="KW-1133">Transmembrane helix</keyword>
<dbReference type="AlphaFoldDB" id="A0A1F5SEB4"/>
<dbReference type="SUPFAM" id="SSF49265">
    <property type="entry name" value="Fibronectin type III"/>
    <property type="match status" value="1"/>
</dbReference>
<comment type="caution">
    <text evidence="2">The sequence shown here is derived from an EMBL/GenBank/DDBJ whole genome shotgun (WGS) entry which is preliminary data.</text>
</comment>
<feature type="transmembrane region" description="Helical" evidence="1">
    <location>
        <begin position="12"/>
        <end position="32"/>
    </location>
</feature>
<evidence type="ECO:0000313" key="3">
    <source>
        <dbReference type="Proteomes" id="UP000178367"/>
    </source>
</evidence>
<gene>
    <name evidence="2" type="ORF">A2227_08040</name>
</gene>
<dbReference type="InterPro" id="IPR036116">
    <property type="entry name" value="FN3_sf"/>
</dbReference>
<accession>A0A1F5SEB4</accession>
<dbReference type="Pfam" id="PF25788">
    <property type="entry name" value="Ig_Rha78A_N"/>
    <property type="match status" value="1"/>
</dbReference>
<sequence>MAKADFFKKYAGRLSFVALLFILAIFFGLAWFGRNDRSGNSAGVKFDLRVCTDGAEQPDCYPGIFPSPVLVWDCHDGKAQDGNLEYSYNIQIDDQADFSSPEIDSGEYVTSENRFTVSREGLTPGRTYYWRIRGRSQAGVWTDWAAEENPFVTAMLCE</sequence>
<dbReference type="InterPro" id="IPR013783">
    <property type="entry name" value="Ig-like_fold"/>
</dbReference>
<keyword evidence="1" id="KW-0812">Transmembrane</keyword>
<reference evidence="2 3" key="1">
    <citation type="journal article" date="2016" name="Nat. Commun.">
        <title>Thousands of microbial genomes shed light on interconnected biogeochemical processes in an aquifer system.</title>
        <authorList>
            <person name="Anantharaman K."/>
            <person name="Brown C.T."/>
            <person name="Hug L.A."/>
            <person name="Sharon I."/>
            <person name="Castelle C.J."/>
            <person name="Probst A.J."/>
            <person name="Thomas B.C."/>
            <person name="Singh A."/>
            <person name="Wilkins M.J."/>
            <person name="Karaoz U."/>
            <person name="Brodie E.L."/>
            <person name="Williams K.H."/>
            <person name="Hubbard S.S."/>
            <person name="Banfield J.F."/>
        </authorList>
    </citation>
    <scope>NUCLEOTIDE SEQUENCE [LARGE SCALE GENOMIC DNA]</scope>
</reference>
<evidence type="ECO:0008006" key="4">
    <source>
        <dbReference type="Google" id="ProtNLM"/>
    </source>
</evidence>
<protein>
    <recommendedName>
        <fullName evidence="4">Fibronectin type-III domain-containing protein</fullName>
    </recommendedName>
</protein>
<dbReference type="STRING" id="1797994.A2227_08040"/>
<proteinExistence type="predicted"/>
<dbReference type="Proteomes" id="UP000178367">
    <property type="component" value="Unassembled WGS sequence"/>
</dbReference>
<keyword evidence="1" id="KW-0472">Membrane</keyword>
<dbReference type="Gene3D" id="2.60.40.10">
    <property type="entry name" value="Immunoglobulins"/>
    <property type="match status" value="1"/>
</dbReference>
<name>A0A1F5SEB4_9BACT</name>
<dbReference type="EMBL" id="MFGB01000024">
    <property type="protein sequence ID" value="OGF24989.1"/>
    <property type="molecule type" value="Genomic_DNA"/>
</dbReference>
<evidence type="ECO:0000256" key="1">
    <source>
        <dbReference type="SAM" id="Phobius"/>
    </source>
</evidence>